<keyword evidence="3" id="KW-1185">Reference proteome</keyword>
<keyword evidence="1" id="KW-0732">Signal</keyword>
<feature type="signal peptide" evidence="1">
    <location>
        <begin position="1"/>
        <end position="22"/>
    </location>
</feature>
<dbReference type="RefSeq" id="WP_101753450.1">
    <property type="nucleotide sequence ID" value="NZ_CP025430.1"/>
</dbReference>
<proteinExistence type="predicted"/>
<gene>
    <name evidence="2" type="ORF">CX676_15685</name>
</gene>
<evidence type="ECO:0000313" key="2">
    <source>
        <dbReference type="EMBL" id="AUH65427.1"/>
    </source>
</evidence>
<dbReference type="AlphaFoldDB" id="A0A2H5F1M4"/>
<feature type="chain" id="PRO_5014138515" description="DUF4148 domain-containing protein" evidence="1">
    <location>
        <begin position="23"/>
        <end position="146"/>
    </location>
</feature>
<dbReference type="EMBL" id="CP025430">
    <property type="protein sequence ID" value="AUH65427.1"/>
    <property type="molecule type" value="Genomic_DNA"/>
</dbReference>
<evidence type="ECO:0000313" key="3">
    <source>
        <dbReference type="Proteomes" id="UP000234530"/>
    </source>
</evidence>
<evidence type="ECO:0000256" key="1">
    <source>
        <dbReference type="SAM" id="SignalP"/>
    </source>
</evidence>
<dbReference type="OrthoDB" id="7781699at2"/>
<protein>
    <recommendedName>
        <fullName evidence="4">DUF4148 domain-containing protein</fullName>
    </recommendedName>
</protein>
<name>A0A2H5F1M4_9RHOB</name>
<accession>A0A2H5F1M4</accession>
<dbReference type="Proteomes" id="UP000234530">
    <property type="component" value="Chromosome"/>
</dbReference>
<evidence type="ECO:0008006" key="4">
    <source>
        <dbReference type="Google" id="ProtNLM"/>
    </source>
</evidence>
<dbReference type="KEGG" id="pzh:CX676_15685"/>
<reference evidence="2 3" key="1">
    <citation type="journal article" date="2013" name="Antonie Van Leeuwenhoek">
        <title>Paracoccus zhejiangensis sp. nov., isolated from activated sludge in wastewater-treatment system.</title>
        <authorList>
            <person name="Wu Z.G."/>
            <person name="Zhang D.F."/>
            <person name="Liu Y.L."/>
            <person name="Wang F."/>
            <person name="Jiang X."/>
            <person name="Li C."/>
            <person name="Li S.P."/>
            <person name="Hong Q."/>
            <person name="Li W.J."/>
        </authorList>
    </citation>
    <scope>NUCLEOTIDE SEQUENCE [LARGE SCALE GENOMIC DNA]</scope>
    <source>
        <strain evidence="2 3">J6</strain>
    </source>
</reference>
<organism evidence="2 3">
    <name type="scientific">Paracoccus zhejiangensis</name>
    <dbReference type="NCBI Taxonomy" id="1077935"/>
    <lineage>
        <taxon>Bacteria</taxon>
        <taxon>Pseudomonadati</taxon>
        <taxon>Pseudomonadota</taxon>
        <taxon>Alphaproteobacteria</taxon>
        <taxon>Rhodobacterales</taxon>
        <taxon>Paracoccaceae</taxon>
        <taxon>Paracoccus</taxon>
    </lineage>
</organism>
<sequence length="146" mass="15314">MFTKSILTAAALAVALPFAANANDGQAMQAATLNVDASAFTTNELAQIAAERGDTRKAERAARIQAQKTEVPGVTNAGRDMQAAILNLDPANFTTNELAQIDAETSALAKAERIEKILDEKSGATVSTSGVKSLTVEYVHHGRDDA</sequence>